<name>A0A1D8PH07_CANAL</name>
<dbReference type="CGD" id="CAL0000184220">
    <property type="gene designation" value="orf19.8447"/>
</dbReference>
<reference evidence="4 5" key="1">
    <citation type="journal article" date="2004" name="Proc. Natl. Acad. Sci. U.S.A.">
        <title>The diploid genome sequence of Candida albicans.</title>
        <authorList>
            <person name="Jones T."/>
            <person name="Federspiel N.A."/>
            <person name="Chibana H."/>
            <person name="Dungan J."/>
            <person name="Kalman S."/>
            <person name="Magee B.B."/>
            <person name="Newport G."/>
            <person name="Thorstenson Y.R."/>
            <person name="Agabian N."/>
            <person name="Magee P.T."/>
            <person name="Davis R.W."/>
            <person name="Scherer S."/>
        </authorList>
    </citation>
    <scope>NUCLEOTIDE SEQUENCE [LARGE SCALE GENOMIC DNA]</scope>
    <source>
        <strain evidence="5">SC5314 / ATCC MYA-2876</strain>
    </source>
</reference>
<proteinExistence type="predicted"/>
<evidence type="ECO:0000313" key="5">
    <source>
        <dbReference type="Proteomes" id="UP000000559"/>
    </source>
</evidence>
<keyword evidence="5" id="KW-1185">Reference proteome</keyword>
<feature type="region of interest" description="Disordered" evidence="2">
    <location>
        <begin position="11"/>
        <end position="71"/>
    </location>
</feature>
<dbReference type="OrthoDB" id="3997736at2759"/>
<protein>
    <submittedName>
        <fullName evidence="4">Uncharacterized protein</fullName>
    </submittedName>
</protein>
<dbReference type="RefSeq" id="XP_019330766.1">
    <property type="nucleotide sequence ID" value="XM_019475221.1"/>
</dbReference>
<dbReference type="InParanoid" id="A0A1D8PH07"/>
<dbReference type="Proteomes" id="UP000000559">
    <property type="component" value="Chromosome 2"/>
</dbReference>
<dbReference type="SMR" id="A0A1D8PH07"/>
<sequence>MIRSTIAKSFHRFLTTNTPPSTASPPPSHFSNPKEIPEPFGTGPDANAVYHQQHQQQQHTAPAPNTKSSQDGSIKEITALIAMFALAYIAIDNYTERIRLEKLHNETSAINLKALQIQQLNHQREKKQKDLTLLQERREIAKRDFKMSLHIAMLRKQLMDLGVSPIELDLAIKEFEKSVKLDNSIKNVTGQYLWLDDSSDLKQYLPDPMEYDKARKNK</sequence>
<evidence type="ECO:0000313" key="4">
    <source>
        <dbReference type="EMBL" id="AOW27424.1"/>
    </source>
</evidence>
<dbReference type="GeneID" id="3637419"/>
<evidence type="ECO:0000313" key="3">
    <source>
        <dbReference type="CGD" id="CAL0000184220"/>
    </source>
</evidence>
<evidence type="ECO:0000256" key="2">
    <source>
        <dbReference type="SAM" id="MobiDB-lite"/>
    </source>
</evidence>
<accession>A0A1D8PH07</accession>
<dbReference type="EMBL" id="CP017624">
    <property type="protein sequence ID" value="AOW27424.1"/>
    <property type="molecule type" value="Genomic_DNA"/>
</dbReference>
<organism evidence="4 5">
    <name type="scientific">Candida albicans (strain SC5314 / ATCC MYA-2876)</name>
    <name type="common">Yeast</name>
    <dbReference type="NCBI Taxonomy" id="237561"/>
    <lineage>
        <taxon>Eukaryota</taxon>
        <taxon>Fungi</taxon>
        <taxon>Dikarya</taxon>
        <taxon>Ascomycota</taxon>
        <taxon>Saccharomycotina</taxon>
        <taxon>Pichiomycetes</taxon>
        <taxon>Debaryomycetaceae</taxon>
        <taxon>Candida/Lodderomyces clade</taxon>
        <taxon>Candida</taxon>
    </lineage>
</organism>
<dbReference type="KEGG" id="cal:CAALFM_C203970WA"/>
<feature type="coiled-coil region" evidence="1">
    <location>
        <begin position="117"/>
        <end position="144"/>
    </location>
</feature>
<reference evidence="4 5" key="3">
    <citation type="journal article" date="2013" name="Genome Biol.">
        <title>Assembly of a phased diploid Candida albicans genome facilitates allele-specific measurements and provides a simple model for repeat and indel structure.</title>
        <authorList>
            <person name="Muzzey D."/>
            <person name="Schwartz K."/>
            <person name="Weissman J.S."/>
            <person name="Sherlock G."/>
        </authorList>
    </citation>
    <scope>NUCLEOTIDE SEQUENCE [LARGE SCALE GENOMIC DNA]</scope>
    <source>
        <strain evidence="5">SC5314 / ATCC MYA-2876</strain>
    </source>
</reference>
<evidence type="ECO:0000256" key="1">
    <source>
        <dbReference type="SAM" id="Coils"/>
    </source>
</evidence>
<dbReference type="AlphaFoldDB" id="A0A1D8PH07"/>
<dbReference type="eggNOG" id="ENOG502S20Y">
    <property type="taxonomic scope" value="Eukaryota"/>
</dbReference>
<keyword evidence="1" id="KW-0175">Coiled coil</keyword>
<dbReference type="VEuPathDB" id="FungiDB:C2_03970W_A"/>
<reference evidence="4 5" key="2">
    <citation type="journal article" date="2007" name="Genome Biol.">
        <title>Assembly of the Candida albicans genome into sixteen supercontigs aligned on the eight chromosomes.</title>
        <authorList>
            <person name="van het Hoog M."/>
            <person name="Rast T.J."/>
            <person name="Martchenko M."/>
            <person name="Grindle S."/>
            <person name="Dignard D."/>
            <person name="Hogues H."/>
            <person name="Cuomo C."/>
            <person name="Berriman M."/>
            <person name="Scherer S."/>
            <person name="Magee B.B."/>
            <person name="Whiteway M."/>
            <person name="Chibana H."/>
            <person name="Nantel A."/>
            <person name="Magee P.T."/>
        </authorList>
    </citation>
    <scope>GENOME REANNOTATION</scope>
    <source>
        <strain evidence="5">SC5314 / ATCC MYA-2876</strain>
    </source>
</reference>
<gene>
    <name evidence="4" type="ordered locus">CAALFM_C203970WA</name>
    <name evidence="3" type="ordered locus">orf19.8447</name>
</gene>